<proteinExistence type="predicted"/>
<dbReference type="PANTHER" id="PTHR34817:SF1">
    <property type="entry name" value="NUCLEOTIDYLTRANSFERASE"/>
    <property type="match status" value="1"/>
</dbReference>
<organism evidence="1">
    <name type="scientific">viral metagenome</name>
    <dbReference type="NCBI Taxonomy" id="1070528"/>
    <lineage>
        <taxon>unclassified sequences</taxon>
        <taxon>metagenomes</taxon>
        <taxon>organismal metagenomes</taxon>
    </lineage>
</organism>
<gene>
    <name evidence="1" type="ORF">MM415B04671_0009</name>
</gene>
<dbReference type="GO" id="GO:0016740">
    <property type="term" value="F:transferase activity"/>
    <property type="evidence" value="ECO:0007669"/>
    <property type="project" value="UniProtKB-KW"/>
</dbReference>
<dbReference type="EMBL" id="MT143066">
    <property type="protein sequence ID" value="QJA92434.1"/>
    <property type="molecule type" value="Genomic_DNA"/>
</dbReference>
<protein>
    <submittedName>
        <fullName evidence="1">Putative nucleotidyltransferase</fullName>
    </submittedName>
</protein>
<dbReference type="Pfam" id="PF10127">
    <property type="entry name" value="RlaP"/>
    <property type="match status" value="1"/>
</dbReference>
<dbReference type="InterPro" id="IPR018775">
    <property type="entry name" value="RlaP"/>
</dbReference>
<evidence type="ECO:0000313" key="1">
    <source>
        <dbReference type="EMBL" id="QJA92434.1"/>
    </source>
</evidence>
<dbReference type="PANTHER" id="PTHR34817">
    <property type="entry name" value="NUCLEOTIDYLTRANSFERASE"/>
    <property type="match status" value="1"/>
</dbReference>
<keyword evidence="1" id="KW-0808">Transferase</keyword>
<accession>A0A6M3LGL0</accession>
<name>A0A6M3LGL0_9ZZZZ</name>
<sequence length="223" mass="26291">MDNEKKVILKVLVGSHAHGLADETSDKDYRAVYVLPTSKILSLNYKYKGNDWVEGDEDNTAYEIEHFLNLAIRCNPSILEVFKAPIVEPLNADELTDGVLLRQLFPYVWNPNDAFNAFLRYGFNQRKKMLDNKDRRPHKFAVAYIRTLINLIDLLEHEDFSLEVDFMKEDLLRIKRGMYRKGEVIDITERLAIMAKDRLEKCKHEPNIEKVNKFLVDIRKRYW</sequence>
<reference evidence="1" key="1">
    <citation type="submission" date="2020-03" db="EMBL/GenBank/DDBJ databases">
        <title>The deep terrestrial virosphere.</title>
        <authorList>
            <person name="Holmfeldt K."/>
            <person name="Nilsson E."/>
            <person name="Simone D."/>
            <person name="Lopez-Fernandez M."/>
            <person name="Wu X."/>
            <person name="de Brujin I."/>
            <person name="Lundin D."/>
            <person name="Andersson A."/>
            <person name="Bertilsson S."/>
            <person name="Dopson M."/>
        </authorList>
    </citation>
    <scope>NUCLEOTIDE SEQUENCE</scope>
    <source>
        <strain evidence="1">MM415B04671</strain>
    </source>
</reference>
<dbReference type="AlphaFoldDB" id="A0A6M3LGL0"/>